<dbReference type="EnsemblMetazoa" id="CPIJ008704-RA">
    <property type="protein sequence ID" value="CPIJ008704-PA"/>
    <property type="gene ID" value="CPIJ008704"/>
</dbReference>
<keyword evidence="1" id="KW-0472">Membrane</keyword>
<organism>
    <name type="scientific">Culex quinquefasciatus</name>
    <name type="common">Southern house mosquito</name>
    <name type="synonym">Culex pungens</name>
    <dbReference type="NCBI Taxonomy" id="7176"/>
    <lineage>
        <taxon>Eukaryota</taxon>
        <taxon>Metazoa</taxon>
        <taxon>Ecdysozoa</taxon>
        <taxon>Arthropoda</taxon>
        <taxon>Hexapoda</taxon>
        <taxon>Insecta</taxon>
        <taxon>Pterygota</taxon>
        <taxon>Neoptera</taxon>
        <taxon>Endopterygota</taxon>
        <taxon>Diptera</taxon>
        <taxon>Nematocera</taxon>
        <taxon>Culicoidea</taxon>
        <taxon>Culicidae</taxon>
        <taxon>Culicinae</taxon>
        <taxon>Culicini</taxon>
        <taxon>Culex</taxon>
        <taxon>Culex</taxon>
    </lineage>
</organism>
<keyword evidence="4" id="KW-1185">Reference proteome</keyword>
<dbReference type="Proteomes" id="UP000002320">
    <property type="component" value="Unassembled WGS sequence"/>
</dbReference>
<evidence type="ECO:0000313" key="3">
    <source>
        <dbReference type="EnsemblMetazoa" id="CPIJ008704-PA"/>
    </source>
</evidence>
<keyword evidence="1" id="KW-0812">Transmembrane</keyword>
<dbReference type="InParanoid" id="B0WP24"/>
<name>B0WP24_CULQU</name>
<dbReference type="VEuPathDB" id="VectorBase:CQUJHB020377"/>
<gene>
    <name evidence="3" type="primary">6041188</name>
    <name evidence="2" type="ORF">CpipJ_CPIJ008704</name>
</gene>
<reference evidence="2" key="1">
    <citation type="submission" date="2007-03" db="EMBL/GenBank/DDBJ databases">
        <title>Annotation of Culex pipiens quinquefasciatus.</title>
        <authorList>
            <consortium name="The Broad Institute Genome Sequencing Platform"/>
            <person name="Atkinson P.W."/>
            <person name="Hemingway J."/>
            <person name="Christensen B.M."/>
            <person name="Higgs S."/>
            <person name="Kodira C."/>
            <person name="Hannick L."/>
            <person name="Megy K."/>
            <person name="O'Leary S."/>
            <person name="Pearson M."/>
            <person name="Haas B.J."/>
            <person name="Mauceli E."/>
            <person name="Wortman J.R."/>
            <person name="Lee N.H."/>
            <person name="Guigo R."/>
            <person name="Stanke M."/>
            <person name="Alvarado L."/>
            <person name="Amedeo P."/>
            <person name="Antoine C.H."/>
            <person name="Arensburger P."/>
            <person name="Bidwell S.L."/>
            <person name="Crawford M."/>
            <person name="Camaro F."/>
            <person name="Devon K."/>
            <person name="Engels R."/>
            <person name="Hammond M."/>
            <person name="Howarth C."/>
            <person name="Koehrsen M."/>
            <person name="Lawson D."/>
            <person name="Montgomery P."/>
            <person name="Nene V."/>
            <person name="Nusbaum C."/>
            <person name="Puiu D."/>
            <person name="Romero-Severson J."/>
            <person name="Severson D.W."/>
            <person name="Shumway M."/>
            <person name="Sisk P."/>
            <person name="Stolte C."/>
            <person name="Zeng Q."/>
            <person name="Eisenstadt E."/>
            <person name="Fraser-Liggett C."/>
            <person name="Strausberg R."/>
            <person name="Galagan J."/>
            <person name="Birren B."/>
            <person name="Collins F.H."/>
        </authorList>
    </citation>
    <scope>NUCLEOTIDE SEQUENCE [LARGE SCALE GENOMIC DNA]</scope>
    <source>
        <strain evidence="2">JHB</strain>
    </source>
</reference>
<keyword evidence="1" id="KW-1133">Transmembrane helix</keyword>
<evidence type="ECO:0000313" key="4">
    <source>
        <dbReference type="Proteomes" id="UP000002320"/>
    </source>
</evidence>
<proteinExistence type="predicted"/>
<dbReference type="EMBL" id="DS232019">
    <property type="protein sequence ID" value="EDS32063.1"/>
    <property type="molecule type" value="Genomic_DNA"/>
</dbReference>
<dbReference type="OrthoDB" id="7744623at2759"/>
<evidence type="ECO:0000313" key="2">
    <source>
        <dbReference type="EMBL" id="EDS32063.1"/>
    </source>
</evidence>
<sequence length="146" mass="17451">MVAHGSDPWIYDTMPGIAMIWYSDFVEIRKELAYDYERMQPFYVLLGYRYFHSMEVYWTTYRFIYLKPLQLIHIRLVEAGLIDLWKRMWRSRLRSEYIGGRRPRMGIDTKMDLTFEDMQLAWISLVAGLAASGIVFAVEVATRYLK</sequence>
<dbReference type="VEuPathDB" id="VectorBase:CPIJ008704"/>
<evidence type="ECO:0000256" key="1">
    <source>
        <dbReference type="SAM" id="Phobius"/>
    </source>
</evidence>
<dbReference type="KEGG" id="cqu:CpipJ_CPIJ008704"/>
<feature type="transmembrane region" description="Helical" evidence="1">
    <location>
        <begin position="120"/>
        <end position="141"/>
    </location>
</feature>
<dbReference type="HOGENOM" id="CLU_1779258_0_0_1"/>
<reference evidence="3" key="2">
    <citation type="submission" date="2020-05" db="UniProtKB">
        <authorList>
            <consortium name="EnsemblMetazoa"/>
        </authorList>
    </citation>
    <scope>IDENTIFICATION</scope>
    <source>
        <strain evidence="3">JHB</strain>
    </source>
</reference>
<protein>
    <submittedName>
        <fullName evidence="2 3">Uncharacterized protein</fullName>
    </submittedName>
</protein>
<dbReference type="AlphaFoldDB" id="B0WP24"/>
<accession>B0WP24</accession>